<organism evidence="2 3">
    <name type="scientific">Helicobacter canadensis MIT 98-5491</name>
    <dbReference type="NCBI Taxonomy" id="537970"/>
    <lineage>
        <taxon>Bacteria</taxon>
        <taxon>Pseudomonadati</taxon>
        <taxon>Campylobacterota</taxon>
        <taxon>Epsilonproteobacteria</taxon>
        <taxon>Campylobacterales</taxon>
        <taxon>Helicobacteraceae</taxon>
        <taxon>Helicobacter</taxon>
    </lineage>
</organism>
<dbReference type="STRING" id="537970.HCAN_0466"/>
<dbReference type="InterPro" id="IPR050744">
    <property type="entry name" value="AI-2_Isomerase_LsrG"/>
</dbReference>
<sequence>MKKILSIILGVCTLALSKEPLVKISEILIDCQYLKEYKDILQTESKQSVKLENGVLMLYAMQHENNPCQFSIIEAYKDQQSYENHITSPHFQLYKQSILHMIRDLKFIPMKALNPQMALEKNIDE</sequence>
<dbReference type="SUPFAM" id="SSF54909">
    <property type="entry name" value="Dimeric alpha+beta barrel"/>
    <property type="match status" value="1"/>
</dbReference>
<keyword evidence="3" id="KW-1185">Reference proteome</keyword>
<feature type="domain" description="ABM" evidence="1">
    <location>
        <begin position="34"/>
        <end position="94"/>
    </location>
</feature>
<protein>
    <recommendedName>
        <fullName evidence="1">ABM domain-containing protein</fullName>
    </recommendedName>
</protein>
<dbReference type="EMBL" id="CM000776">
    <property type="protein sequence ID" value="EES89183.1"/>
    <property type="molecule type" value="Genomic_DNA"/>
</dbReference>
<reference evidence="2 3" key="1">
    <citation type="journal article" date="2009" name="J. Bacteriol.">
        <title>Genome sequence of the emerging pathogen Helicobacter canadensis.</title>
        <authorList>
            <person name="Loman N.J."/>
            <person name="Snyder L.A."/>
            <person name="Linton J.D."/>
            <person name="Langdon R."/>
            <person name="Lawson A.J."/>
            <person name="Weinstock G.M."/>
            <person name="Wren B.W."/>
            <person name="Pallen M.J."/>
        </authorList>
    </citation>
    <scope>NUCLEOTIDE SEQUENCE [LARGE SCALE GENOMIC DNA]</scope>
    <source>
        <strain evidence="2 3">MIT 98-5491</strain>
    </source>
</reference>
<proteinExistence type="predicted"/>
<dbReference type="AlphaFoldDB" id="C5ZYS5"/>
<dbReference type="OrthoDB" id="9812754at2"/>
<name>C5ZYS5_9HELI</name>
<dbReference type="InterPro" id="IPR007138">
    <property type="entry name" value="ABM_dom"/>
</dbReference>
<gene>
    <name evidence="2" type="ORF">HCAN_0466</name>
</gene>
<dbReference type="Proteomes" id="UP000007032">
    <property type="component" value="Chromosome"/>
</dbReference>
<evidence type="ECO:0000313" key="2">
    <source>
        <dbReference type="EMBL" id="EES89183.1"/>
    </source>
</evidence>
<accession>C5ZYS5</accession>
<dbReference type="eggNOG" id="COG1359">
    <property type="taxonomic scope" value="Bacteria"/>
</dbReference>
<dbReference type="Gene3D" id="3.30.70.100">
    <property type="match status" value="1"/>
</dbReference>
<dbReference type="Pfam" id="PF03992">
    <property type="entry name" value="ABM"/>
    <property type="match status" value="1"/>
</dbReference>
<dbReference type="InterPro" id="IPR011008">
    <property type="entry name" value="Dimeric_a/b-barrel"/>
</dbReference>
<evidence type="ECO:0000313" key="3">
    <source>
        <dbReference type="Proteomes" id="UP000007032"/>
    </source>
</evidence>
<dbReference type="GO" id="GO:0003824">
    <property type="term" value="F:catalytic activity"/>
    <property type="evidence" value="ECO:0007669"/>
    <property type="project" value="TreeGrafter"/>
</dbReference>
<dbReference type="PANTHER" id="PTHR33336:SF3">
    <property type="entry name" value="ABM DOMAIN-CONTAINING PROTEIN"/>
    <property type="match status" value="1"/>
</dbReference>
<dbReference type="RefSeq" id="WP_006656760.1">
    <property type="nucleotide sequence ID" value="NZ_CM000776.2"/>
</dbReference>
<evidence type="ECO:0000259" key="1">
    <source>
        <dbReference type="Pfam" id="PF03992"/>
    </source>
</evidence>
<dbReference type="HOGENOM" id="CLU_131496_0_3_7"/>
<dbReference type="PANTHER" id="PTHR33336">
    <property type="entry name" value="QUINOL MONOOXYGENASE YGIN-RELATED"/>
    <property type="match status" value="1"/>
</dbReference>